<sequence>MKSAAILIRHNDDVDRAESLMRAFPNVGGRITRIHCCEVLVHITQPTIYRSELKDTTGKTIVMVTVKDDAILERIHNPSFLHVLSPASLKHMAREWLKEDVPSFDYAGFVVGEKEEQAIILQKESGVLAGQPFVDAVFKELDCLIEWHVTEGSYVEPIKKVATVSGKVRHLLLGERVALNCLTRASGIATAARRMAHIADKCGWKGEVAGTRKTTPGFRLVEKYALLVGGVSTHRHDLSSMIMLKDNHIWTAGNITQAVKDARVVGGFSTKIEVECRSYEEALEAAAAGAEIVMLDNFSPQTASSTAKDLKDKFPNLIVEISGGITEATLATYCVDNVDVISLGKLTQGYQALDLSFKICKEGKDPTNPIVNHVA</sequence>
<name>A0AAE1A7T1_9GAST</name>
<accession>A0AAE1A7T1</accession>
<feature type="domain" description="Quinolinate phosphoribosyl transferase N-terminal" evidence="13">
    <location>
        <begin position="112"/>
        <end position="186"/>
    </location>
</feature>
<dbReference type="PANTHER" id="PTHR32179">
    <property type="entry name" value="NICOTINATE-NUCLEOTIDE PYROPHOSPHORYLASE [CARBOXYLATING]"/>
    <property type="match status" value="1"/>
</dbReference>
<dbReference type="SUPFAM" id="SSF51690">
    <property type="entry name" value="Nicotinate/Quinolinate PRTase C-terminal domain-like"/>
    <property type="match status" value="1"/>
</dbReference>
<evidence type="ECO:0000259" key="13">
    <source>
        <dbReference type="Pfam" id="PF02749"/>
    </source>
</evidence>
<dbReference type="GO" id="GO:0034213">
    <property type="term" value="P:quinolinate catabolic process"/>
    <property type="evidence" value="ECO:0007669"/>
    <property type="project" value="TreeGrafter"/>
</dbReference>
<keyword evidence="15" id="KW-1185">Reference proteome</keyword>
<keyword evidence="7" id="KW-0662">Pyridine nucleotide biosynthesis</keyword>
<dbReference type="GO" id="GO:0005737">
    <property type="term" value="C:cytoplasm"/>
    <property type="evidence" value="ECO:0007669"/>
    <property type="project" value="TreeGrafter"/>
</dbReference>
<dbReference type="Gene3D" id="3.90.1170.20">
    <property type="entry name" value="Quinolinate phosphoribosyl transferase, N-terminal domain"/>
    <property type="match status" value="1"/>
</dbReference>
<keyword evidence="8" id="KW-0328">Glycosyltransferase</keyword>
<dbReference type="EMBL" id="JAWDGP010002543">
    <property type="protein sequence ID" value="KAK3782051.1"/>
    <property type="molecule type" value="Genomic_DNA"/>
</dbReference>
<dbReference type="Gene3D" id="3.20.20.70">
    <property type="entry name" value="Aldolase class I"/>
    <property type="match status" value="1"/>
</dbReference>
<evidence type="ECO:0000259" key="12">
    <source>
        <dbReference type="Pfam" id="PF01729"/>
    </source>
</evidence>
<gene>
    <name evidence="14" type="ORF">RRG08_024551</name>
</gene>
<comment type="similarity">
    <text evidence="3">Belongs to the NadC/ModD family.</text>
</comment>
<evidence type="ECO:0000256" key="6">
    <source>
        <dbReference type="ARBA" id="ARBA00020990"/>
    </source>
</evidence>
<proteinExistence type="inferred from homology"/>
<evidence type="ECO:0000313" key="15">
    <source>
        <dbReference type="Proteomes" id="UP001283361"/>
    </source>
</evidence>
<feature type="domain" description="Quinolinate phosphoribosyl transferase C-terminal" evidence="12">
    <location>
        <begin position="188"/>
        <end position="357"/>
    </location>
</feature>
<evidence type="ECO:0000256" key="3">
    <source>
        <dbReference type="ARBA" id="ARBA00009400"/>
    </source>
</evidence>
<dbReference type="InterPro" id="IPR022412">
    <property type="entry name" value="Quinolinate_PRibosylTrfase_N"/>
</dbReference>
<organism evidence="14 15">
    <name type="scientific">Elysia crispata</name>
    <name type="common">lettuce slug</name>
    <dbReference type="NCBI Taxonomy" id="231223"/>
    <lineage>
        <taxon>Eukaryota</taxon>
        <taxon>Metazoa</taxon>
        <taxon>Spiralia</taxon>
        <taxon>Lophotrochozoa</taxon>
        <taxon>Mollusca</taxon>
        <taxon>Gastropoda</taxon>
        <taxon>Heterobranchia</taxon>
        <taxon>Euthyneura</taxon>
        <taxon>Panpulmonata</taxon>
        <taxon>Sacoglossa</taxon>
        <taxon>Placobranchoidea</taxon>
        <taxon>Plakobranchidae</taxon>
        <taxon>Elysia</taxon>
    </lineage>
</organism>
<dbReference type="Pfam" id="PF02749">
    <property type="entry name" value="QRPTase_N"/>
    <property type="match status" value="1"/>
</dbReference>
<dbReference type="InterPro" id="IPR036068">
    <property type="entry name" value="Nicotinate_pribotase-like_C"/>
</dbReference>
<dbReference type="EC" id="2.4.2.19" evidence="5"/>
<dbReference type="CDD" id="cd01572">
    <property type="entry name" value="QPRTase"/>
    <property type="match status" value="1"/>
</dbReference>
<dbReference type="SUPFAM" id="SSF54675">
    <property type="entry name" value="Nicotinate/Quinolinate PRTase N-terminal domain-like"/>
    <property type="match status" value="1"/>
</dbReference>
<evidence type="ECO:0000256" key="11">
    <source>
        <dbReference type="ARBA" id="ARBA00047445"/>
    </source>
</evidence>
<dbReference type="InterPro" id="IPR002638">
    <property type="entry name" value="Quinolinate_PRibosylTrfase_C"/>
</dbReference>
<evidence type="ECO:0000256" key="8">
    <source>
        <dbReference type="ARBA" id="ARBA00022676"/>
    </source>
</evidence>
<evidence type="ECO:0000256" key="2">
    <source>
        <dbReference type="ARBA" id="ARBA00004893"/>
    </source>
</evidence>
<evidence type="ECO:0000256" key="5">
    <source>
        <dbReference type="ARBA" id="ARBA00011944"/>
    </source>
</evidence>
<dbReference type="InterPro" id="IPR027277">
    <property type="entry name" value="NadC/ModD"/>
</dbReference>
<dbReference type="NCBIfam" id="TIGR00078">
    <property type="entry name" value="nadC"/>
    <property type="match status" value="1"/>
</dbReference>
<evidence type="ECO:0000313" key="14">
    <source>
        <dbReference type="EMBL" id="KAK3782051.1"/>
    </source>
</evidence>
<comment type="catalytic activity">
    <reaction evidence="11">
        <text>nicotinate beta-D-ribonucleotide + CO2 + diphosphate = quinolinate + 5-phospho-alpha-D-ribose 1-diphosphate + 2 H(+)</text>
        <dbReference type="Rhea" id="RHEA:12733"/>
        <dbReference type="ChEBI" id="CHEBI:15378"/>
        <dbReference type="ChEBI" id="CHEBI:16526"/>
        <dbReference type="ChEBI" id="CHEBI:29959"/>
        <dbReference type="ChEBI" id="CHEBI:33019"/>
        <dbReference type="ChEBI" id="CHEBI:57502"/>
        <dbReference type="ChEBI" id="CHEBI:58017"/>
        <dbReference type="EC" id="2.4.2.19"/>
    </reaction>
</comment>
<evidence type="ECO:0000256" key="1">
    <source>
        <dbReference type="ARBA" id="ARBA00003237"/>
    </source>
</evidence>
<dbReference type="InterPro" id="IPR037128">
    <property type="entry name" value="Quinolinate_PRibosylTase_N_sf"/>
</dbReference>
<dbReference type="FunFam" id="3.20.20.70:FF:000090">
    <property type="entry name" value="Nicotinate-nucleotide pyrophosphorylase [carboxylating]"/>
    <property type="match status" value="1"/>
</dbReference>
<reference evidence="14" key="1">
    <citation type="journal article" date="2023" name="G3 (Bethesda)">
        <title>A reference genome for the long-term kleptoplast-retaining sea slug Elysia crispata morphotype clarki.</title>
        <authorList>
            <person name="Eastman K.E."/>
            <person name="Pendleton A.L."/>
            <person name="Shaikh M.A."/>
            <person name="Suttiyut T."/>
            <person name="Ogas R."/>
            <person name="Tomko P."/>
            <person name="Gavelis G."/>
            <person name="Widhalm J.R."/>
            <person name="Wisecaver J.H."/>
        </authorList>
    </citation>
    <scope>NUCLEOTIDE SEQUENCE</scope>
    <source>
        <strain evidence="14">ECLA1</strain>
    </source>
</reference>
<dbReference type="GO" id="GO:0004514">
    <property type="term" value="F:nicotinate-nucleotide diphosphorylase (carboxylating) activity"/>
    <property type="evidence" value="ECO:0007669"/>
    <property type="project" value="UniProtKB-EC"/>
</dbReference>
<dbReference type="GO" id="GO:0009435">
    <property type="term" value="P:NAD+ biosynthetic process"/>
    <property type="evidence" value="ECO:0007669"/>
    <property type="project" value="InterPro"/>
</dbReference>
<dbReference type="InterPro" id="IPR013785">
    <property type="entry name" value="Aldolase_TIM"/>
</dbReference>
<evidence type="ECO:0000256" key="10">
    <source>
        <dbReference type="ARBA" id="ARBA00033102"/>
    </source>
</evidence>
<keyword evidence="9" id="KW-0808">Transferase</keyword>
<dbReference type="PANTHER" id="PTHR32179:SF3">
    <property type="entry name" value="NICOTINATE-NUCLEOTIDE PYROPHOSPHORYLASE [CARBOXYLATING]"/>
    <property type="match status" value="1"/>
</dbReference>
<comment type="caution">
    <text evidence="14">The sequence shown here is derived from an EMBL/GenBank/DDBJ whole genome shotgun (WGS) entry which is preliminary data.</text>
</comment>
<dbReference type="Proteomes" id="UP001283361">
    <property type="component" value="Unassembled WGS sequence"/>
</dbReference>
<dbReference type="InterPro" id="IPR004393">
    <property type="entry name" value="NadC"/>
</dbReference>
<protein>
    <recommendedName>
        <fullName evidence="6">Nicotinate-nucleotide pyrophosphorylase [carboxylating]</fullName>
        <ecNumber evidence="5">2.4.2.19</ecNumber>
    </recommendedName>
    <alternativeName>
        <fullName evidence="10">Quinolinate phosphoribosyltransferase [decarboxylating]</fullName>
    </alternativeName>
</protein>
<dbReference type="Pfam" id="PF01729">
    <property type="entry name" value="QRPTase_C"/>
    <property type="match status" value="1"/>
</dbReference>
<comment type="function">
    <text evidence="1">Involved in the catabolism of quinolinic acid (QA).</text>
</comment>
<comment type="subunit">
    <text evidence="4">Hexamer formed by 3 homodimers.</text>
</comment>
<evidence type="ECO:0000256" key="9">
    <source>
        <dbReference type="ARBA" id="ARBA00022679"/>
    </source>
</evidence>
<evidence type="ECO:0000256" key="7">
    <source>
        <dbReference type="ARBA" id="ARBA00022642"/>
    </source>
</evidence>
<comment type="pathway">
    <text evidence="2">Cofactor biosynthesis; NAD(+) biosynthesis; nicotinate D-ribonucleotide from quinolinate: step 1/1.</text>
</comment>
<dbReference type="AlphaFoldDB" id="A0AAE1A7T1"/>
<evidence type="ECO:0000256" key="4">
    <source>
        <dbReference type="ARBA" id="ARBA00011218"/>
    </source>
</evidence>